<dbReference type="EMBL" id="ADBJ01000003">
    <property type="protein sequence ID" value="EFA86224.1"/>
    <property type="molecule type" value="Genomic_DNA"/>
</dbReference>
<dbReference type="AlphaFoldDB" id="D3AXF5"/>
<organism evidence="1 2">
    <name type="scientific">Heterostelium pallidum (strain ATCC 26659 / Pp 5 / PN500)</name>
    <name type="common">Cellular slime mold</name>
    <name type="synonym">Polysphondylium pallidum</name>
    <dbReference type="NCBI Taxonomy" id="670386"/>
    <lineage>
        <taxon>Eukaryota</taxon>
        <taxon>Amoebozoa</taxon>
        <taxon>Evosea</taxon>
        <taxon>Eumycetozoa</taxon>
        <taxon>Dictyostelia</taxon>
        <taxon>Acytosteliales</taxon>
        <taxon>Acytosteliaceae</taxon>
        <taxon>Heterostelium</taxon>
    </lineage>
</organism>
<evidence type="ECO:0000313" key="1">
    <source>
        <dbReference type="EMBL" id="EFA86224.1"/>
    </source>
</evidence>
<reference evidence="1 2" key="1">
    <citation type="journal article" date="2011" name="Genome Res.">
        <title>Phylogeny-wide analysis of social amoeba genomes highlights ancient origins for complex intercellular communication.</title>
        <authorList>
            <person name="Heidel A.J."/>
            <person name="Lawal H.M."/>
            <person name="Felder M."/>
            <person name="Schilde C."/>
            <person name="Helps N.R."/>
            <person name="Tunggal B."/>
            <person name="Rivero F."/>
            <person name="John U."/>
            <person name="Schleicher M."/>
            <person name="Eichinger L."/>
            <person name="Platzer M."/>
            <person name="Noegel A.A."/>
            <person name="Schaap P."/>
            <person name="Gloeckner G."/>
        </authorList>
    </citation>
    <scope>NUCLEOTIDE SEQUENCE [LARGE SCALE GENOMIC DNA]</scope>
    <source>
        <strain evidence="2">ATCC 26659 / Pp 5 / PN500</strain>
    </source>
</reference>
<dbReference type="GeneID" id="31356317"/>
<dbReference type="RefSeq" id="XP_020438329.1">
    <property type="nucleotide sequence ID" value="XM_020571806.1"/>
</dbReference>
<comment type="caution">
    <text evidence="1">The sequence shown here is derived from an EMBL/GenBank/DDBJ whole genome shotgun (WGS) entry which is preliminary data.</text>
</comment>
<evidence type="ECO:0000313" key="2">
    <source>
        <dbReference type="Proteomes" id="UP000001396"/>
    </source>
</evidence>
<keyword evidence="2" id="KW-1185">Reference proteome</keyword>
<proteinExistence type="predicted"/>
<gene>
    <name evidence="1" type="ORF">PPL_00786</name>
</gene>
<protein>
    <submittedName>
        <fullName evidence="1">Uncharacterized protein</fullName>
    </submittedName>
</protein>
<dbReference type="Proteomes" id="UP000001396">
    <property type="component" value="Unassembled WGS sequence"/>
</dbReference>
<accession>D3AXF5</accession>
<sequence>MTKQTQYILVPLAYNLKVKSFINNIVTGTFRVLMTKAEKIVDESLKFDNQQSLIINCAITAPVDDDTVIRIIVSILDSTISELNIGLYLDSDDVPKLEDHYNQEKRLQSQVGTRAYRYHLDVDKVMEMASHVLVIGLPTIAIQLKLLPFATLKALDKADQYCNNFERITVNRKDIADFDTHALLDNIKLSYWISPFDKYEFNVYYVFELEPDINQTDYFIISYSILNGEESVSTPMINGELSITFQILSSRFF</sequence>
<name>D3AXF5_HETP5</name>
<dbReference type="InParanoid" id="D3AXF5"/>